<protein>
    <submittedName>
        <fullName evidence="1">Uncharacterized protein</fullName>
    </submittedName>
</protein>
<name>A0ABU7RLY0_9ACTN</name>
<dbReference type="Proteomes" id="UP001332243">
    <property type="component" value="Unassembled WGS sequence"/>
</dbReference>
<gene>
    <name evidence="1" type="ORF">V1633_03190</name>
</gene>
<comment type="caution">
    <text evidence="1">The sequence shown here is derived from an EMBL/GenBank/DDBJ whole genome shotgun (WGS) entry which is preliminary data.</text>
</comment>
<organism evidence="1 2">
    <name type="scientific">Plantactinospora sonchi</name>
    <dbReference type="NCBI Taxonomy" id="1544735"/>
    <lineage>
        <taxon>Bacteria</taxon>
        <taxon>Bacillati</taxon>
        <taxon>Actinomycetota</taxon>
        <taxon>Actinomycetes</taxon>
        <taxon>Micromonosporales</taxon>
        <taxon>Micromonosporaceae</taxon>
        <taxon>Plantactinospora</taxon>
    </lineage>
</organism>
<sequence>MNTILDPPAERDLPRGRAARMRADLVASVSPPEGRAGLPWSRGPVAARVRRPVLVVAAAALVAAGLTVLPTIRDDNSASTVLAMGADELSPTLRRATEWCLEQNDEIHRIPITTDDLAVAAQRSHHSVMLFLTESAYFECSVDLTPGREFSGGVGSEPDWRTRDWLPGLVQQMMLTSSELRSGEVAVSGRVSGRVHRLVLEHGDGRHTTARLANGTFGLVSRGDVTSRAELVGYDHEGREIARQLLFDWRSEDRCYTDPNGNVVYGKAGPDCHPAEPWGY</sequence>
<proteinExistence type="predicted"/>
<accession>A0ABU7RLY0</accession>
<dbReference type="EMBL" id="JAZGQK010000002">
    <property type="protein sequence ID" value="MEE6257493.1"/>
    <property type="molecule type" value="Genomic_DNA"/>
</dbReference>
<reference evidence="1 2" key="1">
    <citation type="submission" date="2024-01" db="EMBL/GenBank/DDBJ databases">
        <title>Genome insights into Plantactinospora sonchi sp. nov.</title>
        <authorList>
            <person name="Wang L."/>
        </authorList>
    </citation>
    <scope>NUCLEOTIDE SEQUENCE [LARGE SCALE GENOMIC DNA]</scope>
    <source>
        <strain evidence="1 2">NEAU-QY2</strain>
    </source>
</reference>
<evidence type="ECO:0000313" key="1">
    <source>
        <dbReference type="EMBL" id="MEE6257493.1"/>
    </source>
</evidence>
<dbReference type="RefSeq" id="WP_331212603.1">
    <property type="nucleotide sequence ID" value="NZ_JAZGQK010000002.1"/>
</dbReference>
<evidence type="ECO:0000313" key="2">
    <source>
        <dbReference type="Proteomes" id="UP001332243"/>
    </source>
</evidence>
<keyword evidence="2" id="KW-1185">Reference proteome</keyword>